<dbReference type="GeneID" id="36511392"/>
<feature type="domain" description="Glycoside hydrolase family 5" evidence="4">
    <location>
        <begin position="58"/>
        <end position="407"/>
    </location>
</feature>
<dbReference type="InterPro" id="IPR001547">
    <property type="entry name" value="Glyco_hydro_5"/>
</dbReference>
<dbReference type="GO" id="GO:0000272">
    <property type="term" value="P:polysaccharide catabolic process"/>
    <property type="evidence" value="ECO:0007669"/>
    <property type="project" value="InterPro"/>
</dbReference>
<dbReference type="InterPro" id="IPR017853">
    <property type="entry name" value="GH"/>
</dbReference>
<gene>
    <name evidence="5" type="ORF">HARCEL1_02755</name>
</gene>
<dbReference type="InterPro" id="IPR006311">
    <property type="entry name" value="TAT_signal"/>
</dbReference>
<dbReference type="InterPro" id="IPR036439">
    <property type="entry name" value="Dockerin_dom_sf"/>
</dbReference>
<name>A0A2R4WYU0_9EURY</name>
<dbReference type="PROSITE" id="PS51318">
    <property type="entry name" value="TAT"/>
    <property type="match status" value="1"/>
</dbReference>
<evidence type="ECO:0000256" key="1">
    <source>
        <dbReference type="ARBA" id="ARBA00022801"/>
    </source>
</evidence>
<organism evidence="5 6">
    <name type="scientific">Halococcoides cellulosivorans</name>
    <dbReference type="NCBI Taxonomy" id="1679096"/>
    <lineage>
        <taxon>Archaea</taxon>
        <taxon>Methanobacteriati</taxon>
        <taxon>Methanobacteriota</taxon>
        <taxon>Stenosarchaea group</taxon>
        <taxon>Halobacteria</taxon>
        <taxon>Halobacteriales</taxon>
        <taxon>Haloarculaceae</taxon>
        <taxon>Halococcoides</taxon>
    </lineage>
</organism>
<dbReference type="KEGG" id="harc:HARCEL1_02755"/>
<sequence>MSRPSPTTGDERVTTSRRSIMRATGGTAAGVLGASLLGSARGAAPALDHLATEGNQIVDESGEAVQLHGATLIDPLRAQREWRGKTAEEMFALATGPDWPHSLVRIPCQPQDIAATLERGDSTATGSFIPHGDNWGPIKPGTFDSDDLDAYLDRYIDPLVDAARERGVYLMLDYHREAPVFHQQLYDEKRHRGVDYWNGDNDYGEEWCGPSTEYDWDWDVGMCGHRGVLWHGPDQIEDVKNIPHNQNKLNDPSRADPWFDPWCGADGGDDLLGQELDLFWSTVADRYGGDSDRHVVFDLFNAPTGPYVNDWAGPGRMPSNTGGYEITYDLTDPENGRPYWDLFLERATPWLNTVAEHAPERLVTVGSPRWSQFTYWAQETSFNGVNGTDSVTGVDSGATNVAYAAHAHVQEGLRPLSKYFGQPAELVPVVFTEFGWESGGGPDWETHLAGTTAVWGDGDPAALEEWGRPEGKPDPNELSESEKREMNYFGMGGDHYPPKEDYVGFGPFFENHPVHPIAGFFDHTWDPRFFADEHVTEGDWELNPREDTPGVWWQEYLADHADPNPPHWPTDPGPTDPDGDGRYEDLDGDGRVTFVDVNDLFQRTDTEAVQSQADYFDFSGDGRVDLQDVLTLFETV</sequence>
<evidence type="ECO:0000313" key="6">
    <source>
        <dbReference type="Proteomes" id="UP000244727"/>
    </source>
</evidence>
<reference evidence="5 6" key="1">
    <citation type="submission" date="2018-04" db="EMBL/GenBank/DDBJ databases">
        <title>Halococcoides cellulosivorans gen. nov., sp. nov., an extremely halophilic cellulose-utilizing haloarchaeon from hypersaline lakes.</title>
        <authorList>
            <person name="Sorokin D.Y."/>
            <person name="Toshchakov S.V."/>
            <person name="Samarov N.I."/>
            <person name="Korzhenkov A."/>
            <person name="Kublanov I.V."/>
        </authorList>
    </citation>
    <scope>NUCLEOTIDE SEQUENCE [LARGE SCALE GENOMIC DNA]</scope>
    <source>
        <strain evidence="5 6">HArcel1</strain>
    </source>
</reference>
<feature type="region of interest" description="Disordered" evidence="3">
    <location>
        <begin position="559"/>
        <end position="582"/>
    </location>
</feature>
<evidence type="ECO:0000313" key="5">
    <source>
        <dbReference type="EMBL" id="AWB26708.1"/>
    </source>
</evidence>
<keyword evidence="6" id="KW-1185">Reference proteome</keyword>
<feature type="compositionally biased region" description="Pro residues" evidence="3">
    <location>
        <begin position="563"/>
        <end position="575"/>
    </location>
</feature>
<keyword evidence="2" id="KW-0326">Glycosidase</keyword>
<dbReference type="RefSeq" id="WP_108381077.1">
    <property type="nucleotide sequence ID" value="NZ_CP028858.1"/>
</dbReference>
<accession>A0A2R4WYU0</accession>
<dbReference type="PROSITE" id="PS00018">
    <property type="entry name" value="EF_HAND_1"/>
    <property type="match status" value="1"/>
</dbReference>
<dbReference type="InterPro" id="IPR018247">
    <property type="entry name" value="EF_Hand_1_Ca_BS"/>
</dbReference>
<evidence type="ECO:0000259" key="4">
    <source>
        <dbReference type="Pfam" id="PF00150"/>
    </source>
</evidence>
<evidence type="ECO:0000256" key="2">
    <source>
        <dbReference type="ARBA" id="ARBA00023295"/>
    </source>
</evidence>
<dbReference type="Pfam" id="PF00150">
    <property type="entry name" value="Cellulase"/>
    <property type="match status" value="1"/>
</dbReference>
<evidence type="ECO:0000256" key="3">
    <source>
        <dbReference type="SAM" id="MobiDB-lite"/>
    </source>
</evidence>
<proteinExistence type="predicted"/>
<dbReference type="EMBL" id="CP028858">
    <property type="protein sequence ID" value="AWB26708.1"/>
    <property type="molecule type" value="Genomic_DNA"/>
</dbReference>
<dbReference type="Pfam" id="PF00404">
    <property type="entry name" value="Dockerin_1"/>
    <property type="match status" value="1"/>
</dbReference>
<dbReference type="SUPFAM" id="SSF63446">
    <property type="entry name" value="Type I dockerin domain"/>
    <property type="match status" value="1"/>
</dbReference>
<dbReference type="InterPro" id="IPR002105">
    <property type="entry name" value="Dockerin_1_rpt"/>
</dbReference>
<dbReference type="GO" id="GO:0004553">
    <property type="term" value="F:hydrolase activity, hydrolyzing O-glycosyl compounds"/>
    <property type="evidence" value="ECO:0007669"/>
    <property type="project" value="InterPro"/>
</dbReference>
<protein>
    <recommendedName>
        <fullName evidence="4">Glycoside hydrolase family 5 domain-containing protein</fullName>
    </recommendedName>
</protein>
<keyword evidence="1" id="KW-0378">Hydrolase</keyword>
<dbReference type="SUPFAM" id="SSF51445">
    <property type="entry name" value="(Trans)glycosidases"/>
    <property type="match status" value="1"/>
</dbReference>
<dbReference type="Gene3D" id="3.20.20.80">
    <property type="entry name" value="Glycosidases"/>
    <property type="match status" value="2"/>
</dbReference>
<dbReference type="AlphaFoldDB" id="A0A2R4WYU0"/>
<dbReference type="Proteomes" id="UP000244727">
    <property type="component" value="Chromosome"/>
</dbReference>